<evidence type="ECO:0000259" key="10">
    <source>
        <dbReference type="Pfam" id="PF17652"/>
    </source>
</evidence>
<dbReference type="PANTHER" id="PTHR31983:SF0">
    <property type="entry name" value="GLUCAN ENDO-1,3-BETA-D-GLUCOSIDASE 2"/>
    <property type="match status" value="1"/>
</dbReference>
<keyword evidence="4" id="KW-0378">Hydrolase</keyword>
<feature type="domain" description="Glycosyl hydrolase family 81 C-terminal" evidence="10">
    <location>
        <begin position="405"/>
        <end position="753"/>
    </location>
</feature>
<proteinExistence type="inferred from homology"/>
<sequence length="760" mass="84307">MSYRRPAMPLPRSSDKNLRAEMDGLSIKPTPPQIPPRKYTHTITDSLDVSQNGEEAIMSIQTAANIFSSALSLSPPLNLFSCVTHPVEIPANVNTRNAAVSTNKFYGNLLLGSQTNPAWTHPYSFFWSKDSYLGLAVSYVRERDRVFGPGSPPQYFFGPVGIKSFVFGSADFADQTQMSLGFENIKHMSIEVKLFKSRDQFISFPLVQGMGFATAVYCNLIPTLFSAVGFKSVVAQTSPRWGLQKYIIILENDVTWTLYVTVPSGQSLSLSLANPNQLVGDRRVNGCVYQLVADTNPAIDAAAGCYPTDCALSGLVSGSLGKYQFVYNVRGSSNTGRTLMYALPHHVADFTPSMNCRRINSFLTSVTCGKMVGYLTNIFDLQVEVPKNVGFEPFTTIPGKSTPKYSAAVLESIETAATEEVDADVVNESNLDSMYFAGKVLAKYAWILYCCQYVIKKPHLVQVLMPKLKAAISRFTSNQQILPLHYDTTWRGIISSGDSSQDFGNSYYNDHHFHYGYHVIAAAIVALVDRDSGDSSWLKANRTWVENLIRDYSNPNEDDSRFPVFRSFDWFAGHSWAKGLFESGDGKDQESSSEDVNAALALKLWGIVTNDVRLQGIGNLELGIMKTSLNSYFLYSDDNSVMPPAFIPNKVSGILFENKIDHTTYFGSLPQYIQMIHAIPVTPASSFIRSPTFVEQEWKEMLAPIIDEIEDGWKGIMMLNVSLFDPGASYEFFSSPKFSSKYLDGGQSKTWSLAYSGAFI</sequence>
<dbReference type="GO" id="GO:0009986">
    <property type="term" value="C:cell surface"/>
    <property type="evidence" value="ECO:0007669"/>
    <property type="project" value="TreeGrafter"/>
</dbReference>
<keyword evidence="12" id="KW-1185">Reference proteome</keyword>
<dbReference type="EMBL" id="LT598468">
    <property type="protein sequence ID" value="SCV04608.1"/>
    <property type="molecule type" value="Genomic_DNA"/>
</dbReference>
<comment type="similarity">
    <text evidence="2">Belongs to the glycosyl hydrolase 81 family.</text>
</comment>
<dbReference type="InterPro" id="IPR040451">
    <property type="entry name" value="GH81_N"/>
</dbReference>
<dbReference type="GO" id="GO:0071555">
    <property type="term" value="P:cell wall organization"/>
    <property type="evidence" value="ECO:0007669"/>
    <property type="project" value="UniProtKB-KW"/>
</dbReference>
<dbReference type="GO" id="GO:0042973">
    <property type="term" value="F:glucan endo-1,3-beta-D-glucosidase activity"/>
    <property type="evidence" value="ECO:0007669"/>
    <property type="project" value="UniProtKB-EC"/>
</dbReference>
<organism evidence="11 12">
    <name type="scientific">Lachancea mirantina</name>
    <dbReference type="NCBI Taxonomy" id="1230905"/>
    <lineage>
        <taxon>Eukaryota</taxon>
        <taxon>Fungi</taxon>
        <taxon>Dikarya</taxon>
        <taxon>Ascomycota</taxon>
        <taxon>Saccharomycotina</taxon>
        <taxon>Saccharomycetes</taxon>
        <taxon>Saccharomycetales</taxon>
        <taxon>Saccharomycetaceae</taxon>
        <taxon>Lachancea</taxon>
    </lineage>
</organism>
<accession>A0A1G4KJE0</accession>
<dbReference type="GO" id="GO:0000272">
    <property type="term" value="P:polysaccharide catabolic process"/>
    <property type="evidence" value="ECO:0007669"/>
    <property type="project" value="UniProtKB-KW"/>
</dbReference>
<name>A0A1G4KJE0_9SACH</name>
<evidence type="ECO:0000313" key="11">
    <source>
        <dbReference type="EMBL" id="SCV04608.1"/>
    </source>
</evidence>
<dbReference type="AlphaFoldDB" id="A0A1G4KJE0"/>
<evidence type="ECO:0000256" key="2">
    <source>
        <dbReference type="ARBA" id="ARBA00010730"/>
    </source>
</evidence>
<dbReference type="EC" id="3.2.1.39" evidence="3"/>
<evidence type="ECO:0000256" key="8">
    <source>
        <dbReference type="ARBA" id="ARBA00023326"/>
    </source>
</evidence>
<comment type="catalytic activity">
    <reaction evidence="1">
        <text>Hydrolysis of (1-&gt;3)-beta-D-glucosidic linkages in (1-&gt;3)-beta-D-glucans.</text>
        <dbReference type="EC" id="3.2.1.39"/>
    </reaction>
</comment>
<evidence type="ECO:0000256" key="3">
    <source>
        <dbReference type="ARBA" id="ARBA00012780"/>
    </source>
</evidence>
<dbReference type="STRING" id="1230905.A0A1G4KJE0"/>
<keyword evidence="7" id="KW-0961">Cell wall biogenesis/degradation</keyword>
<dbReference type="FunFam" id="2.70.98.30:FF:000006">
    <property type="entry name" value="Endo-1,3-beta-glucanase Engl1"/>
    <property type="match status" value="1"/>
</dbReference>
<dbReference type="PROSITE" id="PS52008">
    <property type="entry name" value="GH81"/>
    <property type="match status" value="1"/>
</dbReference>
<keyword evidence="8" id="KW-0624">Polysaccharide degradation</keyword>
<protein>
    <recommendedName>
        <fullName evidence="3">glucan endo-1,3-beta-D-glucosidase</fullName>
        <ecNumber evidence="3">3.2.1.39</ecNumber>
    </recommendedName>
</protein>
<keyword evidence="5" id="KW-0119">Carbohydrate metabolism</keyword>
<dbReference type="Proteomes" id="UP000191024">
    <property type="component" value="Chromosome H"/>
</dbReference>
<dbReference type="Gene3D" id="1.10.287.1170">
    <property type="entry name" value="glycoside hydrolase family 81 endo-[beta] glucanase"/>
    <property type="match status" value="1"/>
</dbReference>
<dbReference type="Pfam" id="PF17652">
    <property type="entry name" value="Glyco_hydro81C"/>
    <property type="match status" value="1"/>
</dbReference>
<gene>
    <name evidence="11" type="ORF">LAMI_0H17502G</name>
</gene>
<dbReference type="PANTHER" id="PTHR31983">
    <property type="entry name" value="ENDO-1,3(4)-BETA-GLUCANASE 1"/>
    <property type="match status" value="1"/>
</dbReference>
<dbReference type="InterPro" id="IPR005200">
    <property type="entry name" value="Endo-beta-glucanase"/>
</dbReference>
<evidence type="ECO:0000256" key="7">
    <source>
        <dbReference type="ARBA" id="ARBA00023316"/>
    </source>
</evidence>
<keyword evidence="6" id="KW-0326">Glycosidase</keyword>
<evidence type="ECO:0000256" key="1">
    <source>
        <dbReference type="ARBA" id="ARBA00000382"/>
    </source>
</evidence>
<reference evidence="12" key="1">
    <citation type="submission" date="2016-03" db="EMBL/GenBank/DDBJ databases">
        <authorList>
            <person name="Devillers H."/>
        </authorList>
    </citation>
    <scope>NUCLEOTIDE SEQUENCE [LARGE SCALE GENOMIC DNA]</scope>
</reference>
<evidence type="ECO:0000256" key="5">
    <source>
        <dbReference type="ARBA" id="ARBA00023277"/>
    </source>
</evidence>
<feature type="domain" description="Glycosyl hydrolase family 81 N-terminal" evidence="9">
    <location>
        <begin position="85"/>
        <end position="395"/>
    </location>
</feature>
<dbReference type="Gene3D" id="2.70.98.30">
    <property type="entry name" value="Golgi alpha-mannosidase II, domain 4"/>
    <property type="match status" value="1"/>
</dbReference>
<evidence type="ECO:0000313" key="12">
    <source>
        <dbReference type="Proteomes" id="UP000191024"/>
    </source>
</evidence>
<evidence type="ECO:0000256" key="6">
    <source>
        <dbReference type="ARBA" id="ARBA00023295"/>
    </source>
</evidence>
<dbReference type="InterPro" id="IPR040720">
    <property type="entry name" value="GH81_C"/>
</dbReference>
<evidence type="ECO:0000256" key="4">
    <source>
        <dbReference type="ARBA" id="ARBA00022801"/>
    </source>
</evidence>
<dbReference type="OrthoDB" id="4473401at2759"/>
<dbReference type="Pfam" id="PF03639">
    <property type="entry name" value="Glyco_hydro_81"/>
    <property type="match status" value="1"/>
</dbReference>
<dbReference type="GO" id="GO:0052861">
    <property type="term" value="F:endo-1,3(4)-beta-glucanase activity"/>
    <property type="evidence" value="ECO:0007669"/>
    <property type="project" value="InterPro"/>
</dbReference>
<evidence type="ECO:0000259" key="9">
    <source>
        <dbReference type="Pfam" id="PF03639"/>
    </source>
</evidence>